<comment type="caution">
    <text evidence="1">The sequence shown here is derived from an EMBL/GenBank/DDBJ whole genome shotgun (WGS) entry which is preliminary data.</text>
</comment>
<dbReference type="GeneID" id="64625957"/>
<dbReference type="Proteomes" id="UP000807769">
    <property type="component" value="Unassembled WGS sequence"/>
</dbReference>
<gene>
    <name evidence="1" type="ORF">BJ212DRAFT_1286446</name>
</gene>
<accession>A0A9P7J456</accession>
<dbReference type="RefSeq" id="XP_041186089.1">
    <property type="nucleotide sequence ID" value="XM_041331940.1"/>
</dbReference>
<name>A0A9P7J456_9AGAM</name>
<organism evidence="1 2">
    <name type="scientific">Suillus subaureus</name>
    <dbReference type="NCBI Taxonomy" id="48587"/>
    <lineage>
        <taxon>Eukaryota</taxon>
        <taxon>Fungi</taxon>
        <taxon>Dikarya</taxon>
        <taxon>Basidiomycota</taxon>
        <taxon>Agaricomycotina</taxon>
        <taxon>Agaricomycetes</taxon>
        <taxon>Agaricomycetidae</taxon>
        <taxon>Boletales</taxon>
        <taxon>Suillineae</taxon>
        <taxon>Suillaceae</taxon>
        <taxon>Suillus</taxon>
    </lineage>
</organism>
<dbReference type="AlphaFoldDB" id="A0A9P7J456"/>
<keyword evidence="2" id="KW-1185">Reference proteome</keyword>
<evidence type="ECO:0000313" key="2">
    <source>
        <dbReference type="Proteomes" id="UP000807769"/>
    </source>
</evidence>
<dbReference type="OrthoDB" id="340346at2759"/>
<evidence type="ECO:0000313" key="1">
    <source>
        <dbReference type="EMBL" id="KAG1801727.1"/>
    </source>
</evidence>
<protein>
    <submittedName>
        <fullName evidence="1">Uncharacterized protein</fullName>
    </submittedName>
</protein>
<proteinExistence type="predicted"/>
<reference evidence="1" key="1">
    <citation type="journal article" date="2020" name="New Phytol.">
        <title>Comparative genomics reveals dynamic genome evolution in host specialist ectomycorrhizal fungi.</title>
        <authorList>
            <person name="Lofgren L.A."/>
            <person name="Nguyen N.H."/>
            <person name="Vilgalys R."/>
            <person name="Ruytinx J."/>
            <person name="Liao H.L."/>
            <person name="Branco S."/>
            <person name="Kuo A."/>
            <person name="LaButti K."/>
            <person name="Lipzen A."/>
            <person name="Andreopoulos W."/>
            <person name="Pangilinan J."/>
            <person name="Riley R."/>
            <person name="Hundley H."/>
            <person name="Na H."/>
            <person name="Barry K."/>
            <person name="Grigoriev I.V."/>
            <person name="Stajich J.E."/>
            <person name="Kennedy P.G."/>
        </authorList>
    </citation>
    <scope>NUCLEOTIDE SEQUENCE</scope>
    <source>
        <strain evidence="1">MN1</strain>
    </source>
</reference>
<sequence>MQHVLSDGLPIYCRLQFNDEDSGCSLTIEDVIIIVKQLLKQIRHSITDKSWQVQWPQHISMRCLTEAISTELVREELIGQCVQLLKDNEAEACTAAADQILGMVINVTT</sequence>
<dbReference type="EMBL" id="JABBWG010000092">
    <property type="protein sequence ID" value="KAG1801727.1"/>
    <property type="molecule type" value="Genomic_DNA"/>
</dbReference>